<keyword evidence="3" id="KW-1185">Reference proteome</keyword>
<gene>
    <name evidence="2" type="ORF">J3U87_31960</name>
</gene>
<dbReference type="NCBIfam" id="TIGR02574">
    <property type="entry name" value="stabl_TIGR02574"/>
    <property type="match status" value="1"/>
</dbReference>
<proteinExistence type="predicted"/>
<protein>
    <submittedName>
        <fullName evidence="2">Addiction module protein</fullName>
    </submittedName>
</protein>
<evidence type="ECO:0000313" key="2">
    <source>
        <dbReference type="EMBL" id="QTD50225.1"/>
    </source>
</evidence>
<dbReference type="Pfam" id="PF09720">
    <property type="entry name" value="Unstab_antitox"/>
    <property type="match status" value="1"/>
</dbReference>
<dbReference type="AlphaFoldDB" id="A0A8A4TUM2"/>
<accession>A0A8A4TUM2</accession>
<organism evidence="2 3">
    <name type="scientific">Sulfidibacter corallicola</name>
    <dbReference type="NCBI Taxonomy" id="2818388"/>
    <lineage>
        <taxon>Bacteria</taxon>
        <taxon>Pseudomonadati</taxon>
        <taxon>Acidobacteriota</taxon>
        <taxon>Holophagae</taxon>
        <taxon>Acanthopleuribacterales</taxon>
        <taxon>Acanthopleuribacteraceae</taxon>
        <taxon>Sulfidibacter</taxon>
    </lineage>
</organism>
<name>A0A8A4TUM2_SULCO</name>
<dbReference type="Proteomes" id="UP000663929">
    <property type="component" value="Chromosome"/>
</dbReference>
<dbReference type="InterPro" id="IPR013406">
    <property type="entry name" value="CHP02574_addiction_mod"/>
</dbReference>
<sequence length="73" mass="8474">MSKTTLSNLKEMSVADRLQMIQLIWDSIESTERGLPLTPSQEQELDRRLANYEENPDQVTPWSEIKNDLLGNR</sequence>
<dbReference type="RefSeq" id="WP_237379855.1">
    <property type="nucleotide sequence ID" value="NZ_CP071793.1"/>
</dbReference>
<evidence type="ECO:0000256" key="1">
    <source>
        <dbReference type="SAM" id="MobiDB-lite"/>
    </source>
</evidence>
<dbReference type="KEGG" id="scor:J3U87_31960"/>
<dbReference type="EMBL" id="CP071793">
    <property type="protein sequence ID" value="QTD50225.1"/>
    <property type="molecule type" value="Genomic_DNA"/>
</dbReference>
<reference evidence="2" key="1">
    <citation type="submission" date="2021-03" db="EMBL/GenBank/DDBJ databases">
        <title>Acanthopleuribacteraceae sp. M133.</title>
        <authorList>
            <person name="Wang G."/>
        </authorList>
    </citation>
    <scope>NUCLEOTIDE SEQUENCE</scope>
    <source>
        <strain evidence="2">M133</strain>
    </source>
</reference>
<feature type="region of interest" description="Disordered" evidence="1">
    <location>
        <begin position="52"/>
        <end position="73"/>
    </location>
</feature>
<evidence type="ECO:0000313" key="3">
    <source>
        <dbReference type="Proteomes" id="UP000663929"/>
    </source>
</evidence>